<proteinExistence type="predicted"/>
<dbReference type="EMBL" id="CP136896">
    <property type="protein sequence ID" value="WOL13331.1"/>
    <property type="molecule type" value="Genomic_DNA"/>
</dbReference>
<dbReference type="PANTHER" id="PTHR47481">
    <property type="match status" value="1"/>
</dbReference>
<dbReference type="Pfam" id="PF14223">
    <property type="entry name" value="Retrotran_gag_2"/>
    <property type="match status" value="1"/>
</dbReference>
<keyword evidence="2" id="KW-1185">Reference proteome</keyword>
<dbReference type="PANTHER" id="PTHR47481:SF21">
    <property type="entry name" value="BASIC-LEUCINE ZIPPER TRANSCRIPTION FACTOR Q-RELATED"/>
    <property type="match status" value="1"/>
</dbReference>
<evidence type="ECO:0000313" key="1">
    <source>
        <dbReference type="EMBL" id="WOL13331.1"/>
    </source>
</evidence>
<name>A0AAQ3KW60_9LILI</name>
<organism evidence="1 2">
    <name type="scientific">Canna indica</name>
    <name type="common">Indian-shot</name>
    <dbReference type="NCBI Taxonomy" id="4628"/>
    <lineage>
        <taxon>Eukaryota</taxon>
        <taxon>Viridiplantae</taxon>
        <taxon>Streptophyta</taxon>
        <taxon>Embryophyta</taxon>
        <taxon>Tracheophyta</taxon>
        <taxon>Spermatophyta</taxon>
        <taxon>Magnoliopsida</taxon>
        <taxon>Liliopsida</taxon>
        <taxon>Zingiberales</taxon>
        <taxon>Cannaceae</taxon>
        <taxon>Canna</taxon>
    </lineage>
</organism>
<sequence length="232" mass="26403">MDTNETTSSHSVLNPIARGGQIITINPTAQLPIKLFDANNYLTWRTQYELLLLRYDLMSYIDDSLPCPLVGDLNRRVWIRQEGLLRHAIMASVDPTITPMVATSPTTNAAWKKLECQYTNKFQSRIYALQDSLSIITKSIKLITKYFNKIRSIVDELAMANASVKEFALIIKIVGGLNLDYNDISVTIRSGYTPISLEELYDTLLGHESFLLHKQEKPLIMAQYTQRTDTTR</sequence>
<evidence type="ECO:0000313" key="2">
    <source>
        <dbReference type="Proteomes" id="UP001327560"/>
    </source>
</evidence>
<reference evidence="1 2" key="1">
    <citation type="submission" date="2023-10" db="EMBL/GenBank/DDBJ databases">
        <title>Chromosome-scale genome assembly provides insights into flower coloration mechanisms of Canna indica.</title>
        <authorList>
            <person name="Li C."/>
        </authorList>
    </citation>
    <scope>NUCLEOTIDE SEQUENCE [LARGE SCALE GENOMIC DNA]</scope>
    <source>
        <tissue evidence="1">Flower</tissue>
    </source>
</reference>
<dbReference type="Proteomes" id="UP001327560">
    <property type="component" value="Chromosome 7"/>
</dbReference>
<dbReference type="AlphaFoldDB" id="A0AAQ3KW60"/>
<accession>A0AAQ3KW60</accession>
<gene>
    <name evidence="1" type="ORF">Cni_G22101</name>
</gene>
<protein>
    <submittedName>
        <fullName evidence="1">Uncharacterized protein</fullName>
    </submittedName>
</protein>